<organism evidence="1 2">
    <name type="scientific">Arthrobacter phage Coral</name>
    <dbReference type="NCBI Taxonomy" id="2419951"/>
    <lineage>
        <taxon>Viruses</taxon>
        <taxon>Duplodnaviria</taxon>
        <taxon>Heunggongvirae</taxon>
        <taxon>Uroviricota</taxon>
        <taxon>Caudoviricetes</taxon>
        <taxon>Coralvirus</taxon>
        <taxon>Coralvirus coral</taxon>
    </lineage>
</organism>
<evidence type="ECO:0000313" key="1">
    <source>
        <dbReference type="EMBL" id="AYN57493.1"/>
    </source>
</evidence>
<keyword evidence="2" id="KW-1185">Reference proteome</keyword>
<accession>A0A3G2KES7</accession>
<evidence type="ECO:0000313" key="2">
    <source>
        <dbReference type="Proteomes" id="UP000278552"/>
    </source>
</evidence>
<dbReference type="RefSeq" id="YP_009815775.1">
    <property type="nucleotide sequence ID" value="NC_048099.1"/>
</dbReference>
<dbReference type="GeneID" id="55007005"/>
<protein>
    <submittedName>
        <fullName evidence="1">Minor tail protein</fullName>
    </submittedName>
</protein>
<name>A0A3G2KES7_9CAUD</name>
<gene>
    <name evidence="1" type="primary">18</name>
    <name evidence="1" type="ORF">PBI_CORAL_18</name>
</gene>
<dbReference type="Proteomes" id="UP000278552">
    <property type="component" value="Segment"/>
</dbReference>
<proteinExistence type="predicted"/>
<dbReference type="KEGG" id="vg:55007005"/>
<reference evidence="1 2" key="1">
    <citation type="submission" date="2018-09" db="EMBL/GenBank/DDBJ databases">
        <authorList>
            <person name="Giglietti G."/>
            <person name="Stoner T.H."/>
            <person name="Garlena R.A."/>
            <person name="Russell D.A."/>
            <person name="Pope W.H."/>
            <person name="Jacobs-Sera D."/>
            <person name="Hatfull G.F."/>
        </authorList>
    </citation>
    <scope>NUCLEOTIDE SEQUENCE [LARGE SCALE GENOMIC DNA]</scope>
</reference>
<dbReference type="EMBL" id="MH834606">
    <property type="protein sequence ID" value="AYN57493.1"/>
    <property type="molecule type" value="Genomic_DNA"/>
</dbReference>
<sequence>MLPIEPNTVEALTGSRSGDKLEVFAWYDGQLMTPDGLAISDWSLSWDGSDSKQVQGVLELQVEDPDGTISPWLWDDPLSVGGAELMCRYIVGGTTEVINRGWFRITENAPKESWFSRVIREDGYSEPGSRVRAGHRLVMVSGGAVVPVTAEDLTVRLALDEFLSPEQPEGAEPTALGELARIVGDTVPLDIAEDVEDVAVPKTLTYEGPKIDAVMDLAGRAGASIRMGGDGELQVYVKSSVPVWTVAGGDDGALINIDRSNKADILANVGIVRGEAKQTNDNGEQSALPLVGVAQVLDGPLRVGGPHGRIPRRLDSSLLTTQAQVDAAAQSLITNYLSSLTIDLEVTCLPHPALQIGDYVTVTQPVVEGRLMPITGEVVGMRLRASGSTVANMTLTVRCGAAQVQDLRRQLRRLAGG</sequence>